<dbReference type="PROSITE" id="PS50994">
    <property type="entry name" value="INTEGRASE"/>
    <property type="match status" value="1"/>
</dbReference>
<keyword evidence="4" id="KW-0378">Hydrolase</keyword>
<dbReference type="AlphaFoldDB" id="V5I7T8"/>
<organism evidence="12">
    <name type="scientific">Anoplophora glabripennis</name>
    <name type="common">Asian longhorn beetle</name>
    <name type="synonym">Anoplophora nobilis</name>
    <dbReference type="NCBI Taxonomy" id="217634"/>
    <lineage>
        <taxon>Eukaryota</taxon>
        <taxon>Metazoa</taxon>
        <taxon>Ecdysozoa</taxon>
        <taxon>Arthropoda</taxon>
        <taxon>Hexapoda</taxon>
        <taxon>Insecta</taxon>
        <taxon>Pterygota</taxon>
        <taxon>Neoptera</taxon>
        <taxon>Endopterygota</taxon>
        <taxon>Coleoptera</taxon>
        <taxon>Polyphaga</taxon>
        <taxon>Cucujiformia</taxon>
        <taxon>Chrysomeloidea</taxon>
        <taxon>Cerambycidae</taxon>
        <taxon>Lamiinae</taxon>
        <taxon>Lamiini</taxon>
        <taxon>Anoplophora</taxon>
    </lineage>
</organism>
<dbReference type="GO" id="GO:0004519">
    <property type="term" value="F:endonuclease activity"/>
    <property type="evidence" value="ECO:0007669"/>
    <property type="project" value="UniProtKB-KW"/>
</dbReference>
<keyword evidence="6" id="KW-0229">DNA integration</keyword>
<evidence type="ECO:0000313" key="12">
    <source>
        <dbReference type="EMBL" id="JAB62606.1"/>
    </source>
</evidence>
<dbReference type="GO" id="GO:0046872">
    <property type="term" value="F:metal ion binding"/>
    <property type="evidence" value="ECO:0007669"/>
    <property type="project" value="UniProtKB-KW"/>
</dbReference>
<evidence type="ECO:0000256" key="10">
    <source>
        <dbReference type="SAM" id="MobiDB-lite"/>
    </source>
</evidence>
<dbReference type="GO" id="GO:0003676">
    <property type="term" value="F:nucleic acid binding"/>
    <property type="evidence" value="ECO:0007669"/>
    <property type="project" value="InterPro"/>
</dbReference>
<dbReference type="GO" id="GO:0003887">
    <property type="term" value="F:DNA-directed DNA polymerase activity"/>
    <property type="evidence" value="ECO:0007669"/>
    <property type="project" value="UniProtKB-KW"/>
</dbReference>
<dbReference type="InterPro" id="IPR025724">
    <property type="entry name" value="GAG-pre-integrase_dom"/>
</dbReference>
<protein>
    <submittedName>
        <fullName evidence="12">Copia protein</fullName>
    </submittedName>
</protein>
<feature type="non-terminal residue" evidence="12">
    <location>
        <position position="1"/>
    </location>
</feature>
<dbReference type="Gene3D" id="3.30.420.10">
    <property type="entry name" value="Ribonuclease H-like superfamily/Ribonuclease H"/>
    <property type="match status" value="1"/>
</dbReference>
<evidence type="ECO:0000256" key="4">
    <source>
        <dbReference type="ARBA" id="ARBA00022801"/>
    </source>
</evidence>
<dbReference type="Pfam" id="PF25597">
    <property type="entry name" value="SH3_retrovirus"/>
    <property type="match status" value="1"/>
</dbReference>
<name>V5I7T8_ANOGL</name>
<dbReference type="GO" id="GO:0003964">
    <property type="term" value="F:RNA-directed DNA polymerase activity"/>
    <property type="evidence" value="ECO:0007669"/>
    <property type="project" value="UniProtKB-KW"/>
</dbReference>
<keyword evidence="8" id="KW-0239">DNA-directed DNA polymerase</keyword>
<gene>
    <name evidence="12" type="primary">COPIA</name>
</gene>
<dbReference type="InterPro" id="IPR036397">
    <property type="entry name" value="RNaseH_sf"/>
</dbReference>
<evidence type="ECO:0000259" key="11">
    <source>
        <dbReference type="PROSITE" id="PS50994"/>
    </source>
</evidence>
<evidence type="ECO:0000256" key="1">
    <source>
        <dbReference type="ARBA" id="ARBA00022722"/>
    </source>
</evidence>
<dbReference type="InterPro" id="IPR057670">
    <property type="entry name" value="SH3_retrovirus"/>
</dbReference>
<keyword evidence="8" id="KW-0808">Transferase</keyword>
<evidence type="ECO:0000256" key="7">
    <source>
        <dbReference type="ARBA" id="ARBA00022918"/>
    </source>
</evidence>
<dbReference type="GO" id="GO:0016787">
    <property type="term" value="F:hydrolase activity"/>
    <property type="evidence" value="ECO:0007669"/>
    <property type="project" value="UniProtKB-KW"/>
</dbReference>
<keyword evidence="9" id="KW-0233">DNA recombination</keyword>
<dbReference type="GO" id="GO:0015074">
    <property type="term" value="P:DNA integration"/>
    <property type="evidence" value="ECO:0007669"/>
    <property type="project" value="UniProtKB-KW"/>
</dbReference>
<feature type="compositionally biased region" description="Acidic residues" evidence="10">
    <location>
        <begin position="332"/>
        <end position="343"/>
    </location>
</feature>
<evidence type="ECO:0000256" key="3">
    <source>
        <dbReference type="ARBA" id="ARBA00022759"/>
    </source>
</evidence>
<dbReference type="Pfam" id="PF13976">
    <property type="entry name" value="gag_pre-integrs"/>
    <property type="match status" value="1"/>
</dbReference>
<keyword evidence="7" id="KW-0695">RNA-directed DNA polymerase</keyword>
<dbReference type="GO" id="GO:0006310">
    <property type="term" value="P:DNA recombination"/>
    <property type="evidence" value="ECO:0007669"/>
    <property type="project" value="UniProtKB-KW"/>
</dbReference>
<dbReference type="PANTHER" id="PTHR42648">
    <property type="entry name" value="TRANSPOSASE, PUTATIVE-RELATED"/>
    <property type="match status" value="1"/>
</dbReference>
<feature type="region of interest" description="Disordered" evidence="10">
    <location>
        <begin position="331"/>
        <end position="375"/>
    </location>
</feature>
<evidence type="ECO:0000256" key="8">
    <source>
        <dbReference type="ARBA" id="ARBA00022932"/>
    </source>
</evidence>
<keyword evidence="8" id="KW-0548">Nucleotidyltransferase</keyword>
<dbReference type="EMBL" id="GALX01005860">
    <property type="protein sequence ID" value="JAB62606.1"/>
    <property type="molecule type" value="Transcribed_RNA"/>
</dbReference>
<accession>V5I7T8</accession>
<dbReference type="PANTHER" id="PTHR42648:SF11">
    <property type="entry name" value="TRANSPOSON TY4-P GAG-POL POLYPROTEIN"/>
    <property type="match status" value="1"/>
</dbReference>
<evidence type="ECO:0000256" key="6">
    <source>
        <dbReference type="ARBA" id="ARBA00022908"/>
    </source>
</evidence>
<sequence>GNKQENGIYVIDLNKKIDEEEESYLAEETKLKLWHRKLGHMGLENLKKLTEQSIGMTLNKKEMNKLEEICEVCLQAKQTRLAFNTVRKRAKRPLEIIHTDICGPIEPITWDGKSYILTVLDDYTHYSKVYLLKTKDEASEYLKEFIMEAEAYKNVKTHKIRCDNGGEYANANFKQWCRNKGIILDYTIPYSPQLNGKAERLNRSLLEKARALIFDSKLNKEFWGEAVYVAAYLLNRSPTDTVIKTPTECWTGEKPNLSRLQVFGSIAYAKALGYVKKLDSRSKKYIFVGYSLNGYRLWDEKLRKIVVYRDVIFGETKETLGETVIVHIPEDKELEETSEEPENENLRNSESSTSEEMISIDSEENEQEVARLGEG</sequence>
<evidence type="ECO:0000256" key="5">
    <source>
        <dbReference type="ARBA" id="ARBA00022842"/>
    </source>
</evidence>
<feature type="domain" description="Integrase catalytic" evidence="11">
    <location>
        <begin position="89"/>
        <end position="254"/>
    </location>
</feature>
<dbReference type="Pfam" id="PF00665">
    <property type="entry name" value="rve"/>
    <property type="match status" value="1"/>
</dbReference>
<proteinExistence type="predicted"/>
<dbReference type="SUPFAM" id="SSF53098">
    <property type="entry name" value="Ribonuclease H-like"/>
    <property type="match status" value="1"/>
</dbReference>
<keyword evidence="2" id="KW-0479">Metal-binding</keyword>
<dbReference type="InterPro" id="IPR012337">
    <property type="entry name" value="RNaseH-like_sf"/>
</dbReference>
<dbReference type="InterPro" id="IPR039537">
    <property type="entry name" value="Retrotran_Ty1/copia-like"/>
</dbReference>
<evidence type="ECO:0000256" key="9">
    <source>
        <dbReference type="ARBA" id="ARBA00023172"/>
    </source>
</evidence>
<dbReference type="InterPro" id="IPR001584">
    <property type="entry name" value="Integrase_cat-core"/>
</dbReference>
<feature type="compositionally biased region" description="Low complexity" evidence="10">
    <location>
        <begin position="348"/>
        <end position="360"/>
    </location>
</feature>
<keyword evidence="1" id="KW-0540">Nuclease</keyword>
<keyword evidence="3" id="KW-0255">Endonuclease</keyword>
<evidence type="ECO:0000256" key="2">
    <source>
        <dbReference type="ARBA" id="ARBA00022723"/>
    </source>
</evidence>
<keyword evidence="5" id="KW-0460">Magnesium</keyword>
<feature type="non-terminal residue" evidence="12">
    <location>
        <position position="375"/>
    </location>
</feature>
<reference evidence="12" key="1">
    <citation type="submission" date="2013-07" db="EMBL/GenBank/DDBJ databases">
        <title>Midgut Transcriptome Profiling of Anoplphora glabripennis, a Lignocellulose Degrading, Wood-Boring Cerambycid.</title>
        <authorList>
            <person name="Scully E.D."/>
            <person name="Hoover K."/>
            <person name="Carlson J.E."/>
            <person name="Tien M."/>
            <person name="Geib S.M."/>
        </authorList>
    </citation>
    <scope>NUCLEOTIDE SEQUENCE</scope>
</reference>